<feature type="region of interest" description="Disordered" evidence="1">
    <location>
        <begin position="125"/>
        <end position="150"/>
    </location>
</feature>
<proteinExistence type="predicted"/>
<dbReference type="Proteomes" id="UP000027341">
    <property type="component" value="Unassembled WGS sequence"/>
</dbReference>
<dbReference type="STRING" id="28885.EI16_02895"/>
<keyword evidence="3" id="KW-1185">Reference proteome</keyword>
<organism evidence="2 3">
    <name type="scientific">Hydrogenovibrio marinus</name>
    <dbReference type="NCBI Taxonomy" id="28885"/>
    <lineage>
        <taxon>Bacteria</taxon>
        <taxon>Pseudomonadati</taxon>
        <taxon>Pseudomonadota</taxon>
        <taxon>Gammaproteobacteria</taxon>
        <taxon>Thiotrichales</taxon>
        <taxon>Piscirickettsiaceae</taxon>
        <taxon>Hydrogenovibrio</taxon>
    </lineage>
</organism>
<evidence type="ECO:0000313" key="2">
    <source>
        <dbReference type="EMBL" id="KDN95269.1"/>
    </source>
</evidence>
<accession>A0A066ZSN4</accession>
<reference evidence="2 3" key="1">
    <citation type="submission" date="2014-04" db="EMBL/GenBank/DDBJ databases">
        <title>Draft genome sequence of Hydrogenovibrio marinus MH-110, a model organism for aerobic H2 metabolism.</title>
        <authorList>
            <person name="Cha H.J."/>
            <person name="Jo B.H."/>
            <person name="Hwang B.H."/>
        </authorList>
    </citation>
    <scope>NUCLEOTIDE SEQUENCE [LARGE SCALE GENOMIC DNA]</scope>
    <source>
        <strain evidence="2 3">MH-110</strain>
    </source>
</reference>
<comment type="caution">
    <text evidence="2">The sequence shown here is derived from an EMBL/GenBank/DDBJ whole genome shotgun (WGS) entry which is preliminary data.</text>
</comment>
<evidence type="ECO:0000313" key="3">
    <source>
        <dbReference type="Proteomes" id="UP000027341"/>
    </source>
</evidence>
<evidence type="ECO:0000256" key="1">
    <source>
        <dbReference type="SAM" id="MobiDB-lite"/>
    </source>
</evidence>
<feature type="compositionally biased region" description="Polar residues" evidence="1">
    <location>
        <begin position="139"/>
        <end position="150"/>
    </location>
</feature>
<protein>
    <submittedName>
        <fullName evidence="2">Uncharacterized protein</fullName>
    </submittedName>
</protein>
<dbReference type="AlphaFoldDB" id="A0A066ZSN4"/>
<sequence length="150" mass="17588">MKQKLMTPEEKVHSCLEYIDERLENTSEQTLHIAETIIDDIKSLSSSYKDAIESHRLREHADKVHNTQMKWVNQLHDIILDQTNRELNNQVIQALQNFVNNLNKKQMKHLDFDLPKAVDYQFKNGKTPAKTPALPFKNLMNTRNNNPTKH</sequence>
<name>A0A066ZSN4_HYDMR</name>
<dbReference type="EMBL" id="JMIU01000001">
    <property type="protein sequence ID" value="KDN95269.1"/>
    <property type="molecule type" value="Genomic_DNA"/>
</dbReference>
<gene>
    <name evidence="2" type="ORF">EI16_02895</name>
</gene>
<dbReference type="RefSeq" id="WP_051622980.1">
    <property type="nucleotide sequence ID" value="NZ_AP020335.1"/>
</dbReference>
<dbReference type="SUPFAM" id="SSF75708">
    <property type="entry name" value="Chemotaxis phosphatase CheZ"/>
    <property type="match status" value="1"/>
</dbReference>